<dbReference type="Pfam" id="PF16989">
    <property type="entry name" value="T6SS_VasJ"/>
    <property type="match status" value="1"/>
</dbReference>
<evidence type="ECO:0000313" key="2">
    <source>
        <dbReference type="EMBL" id="PFG71256.1"/>
    </source>
</evidence>
<reference evidence="2 3" key="1">
    <citation type="submission" date="2017-09" db="EMBL/GenBank/DDBJ databases">
        <authorList>
            <person name="DeBolt S."/>
            <person name="Huntemann M."/>
            <person name="Clum A."/>
            <person name="Pillay M."/>
            <person name="Palaniappan K."/>
            <person name="Varghese N."/>
            <person name="Mikhailova N."/>
            <person name="Stamatis D."/>
            <person name="Reddy T."/>
            <person name="Daum C."/>
            <person name="Shapiro N."/>
            <person name="Ivanova N."/>
            <person name="Kyrpides N."/>
            <person name="Woyke T."/>
        </authorList>
    </citation>
    <scope>NUCLEOTIDE SEQUENCE [LARGE SCALE GENOMIC DNA]</scope>
    <source>
        <strain evidence="2 3">A2-S9</strain>
    </source>
</reference>
<dbReference type="AlphaFoldDB" id="A0A7Z1GTE1"/>
<dbReference type="Pfam" id="PF06812">
    <property type="entry name" value="ImpA_N"/>
    <property type="match status" value="1"/>
</dbReference>
<dbReference type="RefSeq" id="WP_098479296.1">
    <property type="nucleotide sequence ID" value="NZ_PDJN01000001.1"/>
</dbReference>
<evidence type="ECO:0000313" key="3">
    <source>
        <dbReference type="Proteomes" id="UP000221580"/>
    </source>
</evidence>
<sequence length="515" mass="58602">MVHSEKLCAYYLELARQPCLPANFAGSDMRYSNEYETLESELAKMQSMHGAGQPDWQKLLEISECLLREQSKDLRVAVWLTWALYHRESFAGLLAGLGLLRHLCEHHWSAVYPGKLRTRGAAFGWLVLRLETLLVQDLSVQDQQPLFQSMLEHLTRLDELWTAHLGGDAPLLLPIRKQLEQWLALAVQGHPPVAGLNTAVAQVQPAATPSSTAKPTVNNEKDAHELLYALQEQARPLCAWWLRQDAADLRALHLSRTLAWLSIVRYPDANGERVTALCGPAPDRLKYYQQRFAQGHHAELLPELEAGLSGAMFWFDGLYMLWQCLEAQQAELAMSELEVSFALLLQRLPDLPAFRFQGGAPFADDATRDWIALHVSHYLQTPEAPRVGGDAEPWEIALQDVLPRLRKDGLKAAVHELNQGLHAARSDRARFYWRLALARLCAHAGKHELAKIQLEQLDFELQRSGLERWEPELAFQVTRLLHRCCDLLPQNHAVRERKEDTHRRLCLFDLEAVLE</sequence>
<proteinExistence type="predicted"/>
<organism evidence="2 3">
    <name type="scientific">Pseudomonas poae</name>
    <dbReference type="NCBI Taxonomy" id="200451"/>
    <lineage>
        <taxon>Bacteria</taxon>
        <taxon>Pseudomonadati</taxon>
        <taxon>Pseudomonadota</taxon>
        <taxon>Gammaproteobacteria</taxon>
        <taxon>Pseudomonadales</taxon>
        <taxon>Pseudomonadaceae</taxon>
        <taxon>Pseudomonas</taxon>
    </lineage>
</organism>
<evidence type="ECO:0000259" key="1">
    <source>
        <dbReference type="Pfam" id="PF06812"/>
    </source>
</evidence>
<accession>A0A7Z1GTE1</accession>
<comment type="caution">
    <text evidence="2">The sequence shown here is derived from an EMBL/GenBank/DDBJ whole genome shotgun (WGS) entry which is preliminary data.</text>
</comment>
<gene>
    <name evidence="2" type="ORF">DM05_1610</name>
</gene>
<dbReference type="EMBL" id="PDJN01000001">
    <property type="protein sequence ID" value="PFG71256.1"/>
    <property type="molecule type" value="Genomic_DNA"/>
</dbReference>
<name>A0A7Z1GTE1_9PSED</name>
<dbReference type="InterPro" id="IPR010657">
    <property type="entry name" value="ImpA_N"/>
</dbReference>
<dbReference type="InterPro" id="IPR017739">
    <property type="entry name" value="T6SS-assoc_VCA0119"/>
</dbReference>
<dbReference type="Proteomes" id="UP000221580">
    <property type="component" value="Unassembled WGS sequence"/>
</dbReference>
<dbReference type="NCBIfam" id="TIGR03362">
    <property type="entry name" value="VI_chp_7"/>
    <property type="match status" value="1"/>
</dbReference>
<feature type="domain" description="ImpA N-terminal" evidence="1">
    <location>
        <begin position="21"/>
        <end position="127"/>
    </location>
</feature>
<reference evidence="2 3" key="2">
    <citation type="submission" date="2017-10" db="EMBL/GenBank/DDBJ databases">
        <title>Bacterial endophytes that colonize and modify switchgrass growth.</title>
        <authorList>
            <person name="Debolt S."/>
        </authorList>
    </citation>
    <scope>NUCLEOTIDE SEQUENCE [LARGE SCALE GENOMIC DNA]</scope>
    <source>
        <strain evidence="2 3">A2-S9</strain>
    </source>
</reference>
<dbReference type="PANTHER" id="PTHR37024">
    <property type="entry name" value="TYPE VI SECRETION SYSTEM DUF2094 AND IMPA-RELATED DOMAIN PROTEIN"/>
    <property type="match status" value="1"/>
</dbReference>
<protein>
    <submittedName>
        <fullName evidence="2">Type VI secretion system protein VasJ</fullName>
    </submittedName>
</protein>
<dbReference type="PANTHER" id="PTHR37024:SF5">
    <property type="entry name" value="IMPA N-TERMINAL DOMAIN-CONTAINING PROTEIN"/>
    <property type="match status" value="1"/>
</dbReference>